<dbReference type="RefSeq" id="WP_235323455.1">
    <property type="nucleotide sequence ID" value="NZ_JAFBIT010000002.1"/>
</dbReference>
<dbReference type="Pfam" id="PF01979">
    <property type="entry name" value="Amidohydro_1"/>
    <property type="match status" value="1"/>
</dbReference>
<dbReference type="CDD" id="cd01309">
    <property type="entry name" value="Met_dep_hydrolase_C"/>
    <property type="match status" value="1"/>
</dbReference>
<evidence type="ECO:0000313" key="2">
    <source>
        <dbReference type="EMBL" id="MCF2652399.1"/>
    </source>
</evidence>
<dbReference type="SUPFAM" id="SSF51556">
    <property type="entry name" value="Metallo-dependent hydrolases"/>
    <property type="match status" value="1"/>
</dbReference>
<evidence type="ECO:0000259" key="1">
    <source>
        <dbReference type="Pfam" id="PF01979"/>
    </source>
</evidence>
<accession>A0ABS9CQZ6</accession>
<dbReference type="InterPro" id="IPR011059">
    <property type="entry name" value="Metal-dep_hydrolase_composite"/>
</dbReference>
<dbReference type="PANTHER" id="PTHR43135:SF3">
    <property type="entry name" value="ALPHA-D-RIBOSE 1-METHYLPHOSPHONATE 5-TRIPHOSPHATE DIPHOSPHATASE"/>
    <property type="match status" value="1"/>
</dbReference>
<dbReference type="Proteomes" id="UP001299220">
    <property type="component" value="Unassembled WGS sequence"/>
</dbReference>
<dbReference type="Gene3D" id="3.20.20.140">
    <property type="entry name" value="Metal-dependent hydrolases"/>
    <property type="match status" value="1"/>
</dbReference>
<proteinExistence type="predicted"/>
<protein>
    <submittedName>
        <fullName evidence="2">Amidohydrolase</fullName>
    </submittedName>
</protein>
<gene>
    <name evidence="2" type="ORF">JQM67_07275</name>
</gene>
<sequence length="384" mass="41089">MLLIQNGWIHDAIHREPYAADILVQDGKIAAIGENLAADCPVLDATGLNIYPGFVEAHCHIGLDGSGIGFEGDDVNEMTDILTPQLRAIDGIEPMDPAFREALAEGVTTVCTGPGSANVLGGQFAVIKTYGSRVDDMIVSPRAAMKCAFGENPKRCYKDKNNYSRMSTAAKLREALMKAREYDEKKRAAGDDPAKRPALDFKLEALLPVLHGEIPLKAHAHRADDIFTAIRIAKEFGVRLTLEHVTEGHLIAEALAAEHFPVAVGPSLTHPTKFELRNKTFATPGVLAKAGCHVSIITDSPVIPQCYLPLCAALAVKAGMDSFDALRAITINPAEHIGVSDRVGSIEIGKDADLVLMDGTWDAVSSTVRAVLVDGVVRAGENLS</sequence>
<dbReference type="Gene3D" id="2.30.40.10">
    <property type="entry name" value="Urease, subunit C, domain 1"/>
    <property type="match status" value="1"/>
</dbReference>
<dbReference type="EMBL" id="JAFBIT010000002">
    <property type="protein sequence ID" value="MCF2652399.1"/>
    <property type="molecule type" value="Genomic_DNA"/>
</dbReference>
<name>A0ABS9CQZ6_9FIRM</name>
<dbReference type="InterPro" id="IPR006680">
    <property type="entry name" value="Amidohydro-rel"/>
</dbReference>
<feature type="domain" description="Amidohydrolase-related" evidence="1">
    <location>
        <begin position="50"/>
        <end position="376"/>
    </location>
</feature>
<dbReference type="InterPro" id="IPR051781">
    <property type="entry name" value="Metallo-dep_Hydrolase"/>
</dbReference>
<reference evidence="2 3" key="1">
    <citation type="submission" date="2020-12" db="EMBL/GenBank/DDBJ databases">
        <title>Whole genome sequences of gut porcine anaerobes.</title>
        <authorList>
            <person name="Kubasova T."/>
            <person name="Jahodarova E."/>
            <person name="Rychlik I."/>
        </authorList>
    </citation>
    <scope>NUCLEOTIDE SEQUENCE [LARGE SCALE GENOMIC DNA]</scope>
    <source>
        <strain evidence="2 3">An867</strain>
    </source>
</reference>
<dbReference type="InterPro" id="IPR032466">
    <property type="entry name" value="Metal_Hydrolase"/>
</dbReference>
<evidence type="ECO:0000313" key="3">
    <source>
        <dbReference type="Proteomes" id="UP001299220"/>
    </source>
</evidence>
<dbReference type="PANTHER" id="PTHR43135">
    <property type="entry name" value="ALPHA-D-RIBOSE 1-METHYLPHOSPHONATE 5-TRIPHOSPHATE DIPHOSPHATASE"/>
    <property type="match status" value="1"/>
</dbReference>
<comment type="caution">
    <text evidence="2">The sequence shown here is derived from an EMBL/GenBank/DDBJ whole genome shotgun (WGS) entry which is preliminary data.</text>
</comment>
<keyword evidence="3" id="KW-1185">Reference proteome</keyword>
<organism evidence="2 3">
    <name type="scientific">Anaeromassilibacillus senegalensis</name>
    <dbReference type="NCBI Taxonomy" id="1673717"/>
    <lineage>
        <taxon>Bacteria</taxon>
        <taxon>Bacillati</taxon>
        <taxon>Bacillota</taxon>
        <taxon>Clostridia</taxon>
        <taxon>Eubacteriales</taxon>
        <taxon>Acutalibacteraceae</taxon>
        <taxon>Anaeromassilibacillus</taxon>
    </lineage>
</organism>
<dbReference type="SUPFAM" id="SSF51338">
    <property type="entry name" value="Composite domain of metallo-dependent hydrolases"/>
    <property type="match status" value="1"/>
</dbReference>